<protein>
    <submittedName>
        <fullName evidence="3">30S ribosomal protein S11</fullName>
    </submittedName>
</protein>
<proteinExistence type="predicted"/>
<dbReference type="Proteomes" id="UP000267096">
    <property type="component" value="Unassembled WGS sequence"/>
</dbReference>
<evidence type="ECO:0000313" key="2">
    <source>
        <dbReference type="Proteomes" id="UP000267096"/>
    </source>
</evidence>
<reference evidence="3" key="1">
    <citation type="submission" date="2017-02" db="UniProtKB">
        <authorList>
            <consortium name="WormBaseParasite"/>
        </authorList>
    </citation>
    <scope>IDENTIFICATION</scope>
</reference>
<organism evidence="3">
    <name type="scientific">Anisakis simplex</name>
    <name type="common">Herring worm</name>
    <dbReference type="NCBI Taxonomy" id="6269"/>
    <lineage>
        <taxon>Eukaryota</taxon>
        <taxon>Metazoa</taxon>
        <taxon>Ecdysozoa</taxon>
        <taxon>Nematoda</taxon>
        <taxon>Chromadorea</taxon>
        <taxon>Rhabditida</taxon>
        <taxon>Spirurina</taxon>
        <taxon>Ascaridomorpha</taxon>
        <taxon>Ascaridoidea</taxon>
        <taxon>Anisakidae</taxon>
        <taxon>Anisakis</taxon>
        <taxon>Anisakis simplex complex</taxon>
    </lineage>
</organism>
<gene>
    <name evidence="1" type="ORF">ASIM_LOCUS8381</name>
</gene>
<dbReference type="EMBL" id="UYRR01022549">
    <property type="protein sequence ID" value="VDK31520.1"/>
    <property type="molecule type" value="Genomic_DNA"/>
</dbReference>
<dbReference type="AlphaFoldDB" id="A0A0M3JLV0"/>
<evidence type="ECO:0000313" key="3">
    <source>
        <dbReference type="WBParaSite" id="ASIM_0000863101-mRNA-1"/>
    </source>
</evidence>
<accession>A0A0M3JLV0</accession>
<sequence length="64" mass="7194">MAPVTKKSKETEPSKAIKIPKKKVVGKDNPTIARSPQTSMTDFFGKVSNIYQLTWNSPVPFIMR</sequence>
<keyword evidence="2" id="KW-1185">Reference proteome</keyword>
<dbReference type="WBParaSite" id="ASIM_0000863101-mRNA-1">
    <property type="protein sequence ID" value="ASIM_0000863101-mRNA-1"/>
    <property type="gene ID" value="ASIM_0000863101"/>
</dbReference>
<reference evidence="1 2" key="2">
    <citation type="submission" date="2018-11" db="EMBL/GenBank/DDBJ databases">
        <authorList>
            <consortium name="Pathogen Informatics"/>
        </authorList>
    </citation>
    <scope>NUCLEOTIDE SEQUENCE [LARGE SCALE GENOMIC DNA]</scope>
</reference>
<name>A0A0M3JLV0_ANISI</name>
<evidence type="ECO:0000313" key="1">
    <source>
        <dbReference type="EMBL" id="VDK31520.1"/>
    </source>
</evidence>